<keyword evidence="2" id="KW-0813">Transport</keyword>
<dbReference type="GO" id="GO:0055085">
    <property type="term" value="P:transmembrane transport"/>
    <property type="evidence" value="ECO:0007669"/>
    <property type="project" value="InterPro"/>
</dbReference>
<evidence type="ECO:0000256" key="1">
    <source>
        <dbReference type="ARBA" id="ARBA00004651"/>
    </source>
</evidence>
<keyword evidence="3" id="KW-1003">Cell membrane</keyword>
<dbReference type="Gene3D" id="1.10.3720.10">
    <property type="entry name" value="MetI-like"/>
    <property type="match status" value="1"/>
</dbReference>
<comment type="caution">
    <text evidence="9">The sequence shown here is derived from an EMBL/GenBank/DDBJ whole genome shotgun (WGS) entry which is preliminary data.</text>
</comment>
<dbReference type="InterPro" id="IPR035906">
    <property type="entry name" value="MetI-like_sf"/>
</dbReference>
<feature type="transmembrane region" description="Helical" evidence="7">
    <location>
        <begin position="44"/>
        <end position="65"/>
    </location>
</feature>
<evidence type="ECO:0000313" key="9">
    <source>
        <dbReference type="EMBL" id="GAH69653.1"/>
    </source>
</evidence>
<evidence type="ECO:0000256" key="5">
    <source>
        <dbReference type="ARBA" id="ARBA00022989"/>
    </source>
</evidence>
<dbReference type="CDD" id="cd06261">
    <property type="entry name" value="TM_PBP2"/>
    <property type="match status" value="1"/>
</dbReference>
<reference evidence="9" key="1">
    <citation type="journal article" date="2014" name="Front. Microbiol.">
        <title>High frequency of phylogenetically diverse reductive dehalogenase-homologous genes in deep subseafloor sedimentary metagenomes.</title>
        <authorList>
            <person name="Kawai M."/>
            <person name="Futagami T."/>
            <person name="Toyoda A."/>
            <person name="Takaki Y."/>
            <person name="Nishi S."/>
            <person name="Hori S."/>
            <person name="Arai W."/>
            <person name="Tsubouchi T."/>
            <person name="Morono Y."/>
            <person name="Uchiyama I."/>
            <person name="Ito T."/>
            <person name="Fujiyama A."/>
            <person name="Inagaki F."/>
            <person name="Takami H."/>
        </authorList>
    </citation>
    <scope>NUCLEOTIDE SEQUENCE</scope>
    <source>
        <strain evidence="9">Expedition CK06-06</strain>
    </source>
</reference>
<feature type="domain" description="ABC transmembrane type-1" evidence="8">
    <location>
        <begin position="38"/>
        <end position="264"/>
    </location>
</feature>
<feature type="non-terminal residue" evidence="9">
    <location>
        <position position="1"/>
    </location>
</feature>
<name>X1JIT8_9ZZZZ</name>
<comment type="subcellular location">
    <subcellularLocation>
        <location evidence="1">Cell membrane</location>
        <topology evidence="1">Multi-pass membrane protein</topology>
    </subcellularLocation>
</comment>
<organism evidence="9">
    <name type="scientific">marine sediment metagenome</name>
    <dbReference type="NCBI Taxonomy" id="412755"/>
    <lineage>
        <taxon>unclassified sequences</taxon>
        <taxon>metagenomes</taxon>
        <taxon>ecological metagenomes</taxon>
    </lineage>
</organism>
<evidence type="ECO:0000256" key="7">
    <source>
        <dbReference type="SAM" id="Phobius"/>
    </source>
</evidence>
<sequence>PVIVQYFKYMGDLFSGNWGFSMSINKGQDVWSLIMQRLPRTIDISIFSMLIAAFLGTKSGIISATNRNKPKDTIVRGIALIGVSIPVFYLGVLLQYYVGYELSWLPATGFKNAAYTDPEFIMGFRIFDALFTGELYLITDYLYHLILPVFCLSFITLAGITRQSRSSMLEVLEQDYIRTARAKGCAEKDVINIHAQRNSLVPTVTVIGLGFAGLLAGSVLTETTFGLKGIGKLMVDSIRESDYWVLNALVFIITIIFVSINLAIDVIY</sequence>
<dbReference type="InterPro" id="IPR000515">
    <property type="entry name" value="MetI-like"/>
</dbReference>
<dbReference type="EMBL" id="BARU01028356">
    <property type="protein sequence ID" value="GAH69653.1"/>
    <property type="molecule type" value="Genomic_DNA"/>
</dbReference>
<gene>
    <name evidence="9" type="ORF">S03H2_45267</name>
</gene>
<protein>
    <recommendedName>
        <fullName evidence="8">ABC transmembrane type-1 domain-containing protein</fullName>
    </recommendedName>
</protein>
<feature type="transmembrane region" description="Helical" evidence="7">
    <location>
        <begin position="243"/>
        <end position="264"/>
    </location>
</feature>
<keyword evidence="4 7" id="KW-0812">Transmembrane</keyword>
<dbReference type="AlphaFoldDB" id="X1JIT8"/>
<keyword evidence="5 7" id="KW-1133">Transmembrane helix</keyword>
<evidence type="ECO:0000256" key="3">
    <source>
        <dbReference type="ARBA" id="ARBA00022475"/>
    </source>
</evidence>
<evidence type="ECO:0000256" key="2">
    <source>
        <dbReference type="ARBA" id="ARBA00022448"/>
    </source>
</evidence>
<feature type="non-terminal residue" evidence="9">
    <location>
        <position position="268"/>
    </location>
</feature>
<feature type="transmembrane region" description="Helical" evidence="7">
    <location>
        <begin position="200"/>
        <end position="220"/>
    </location>
</feature>
<evidence type="ECO:0000256" key="6">
    <source>
        <dbReference type="ARBA" id="ARBA00023136"/>
    </source>
</evidence>
<dbReference type="PANTHER" id="PTHR43163:SF6">
    <property type="entry name" value="DIPEPTIDE TRANSPORT SYSTEM PERMEASE PROTEIN DPPB-RELATED"/>
    <property type="match status" value="1"/>
</dbReference>
<evidence type="ECO:0000256" key="4">
    <source>
        <dbReference type="ARBA" id="ARBA00022692"/>
    </source>
</evidence>
<proteinExistence type="predicted"/>
<evidence type="ECO:0000259" key="8">
    <source>
        <dbReference type="PROSITE" id="PS50928"/>
    </source>
</evidence>
<dbReference type="SUPFAM" id="SSF161098">
    <property type="entry name" value="MetI-like"/>
    <property type="match status" value="1"/>
</dbReference>
<feature type="transmembrane region" description="Helical" evidence="7">
    <location>
        <begin position="77"/>
        <end position="98"/>
    </location>
</feature>
<dbReference type="PANTHER" id="PTHR43163">
    <property type="entry name" value="DIPEPTIDE TRANSPORT SYSTEM PERMEASE PROTEIN DPPB-RELATED"/>
    <property type="match status" value="1"/>
</dbReference>
<dbReference type="GO" id="GO:0005886">
    <property type="term" value="C:plasma membrane"/>
    <property type="evidence" value="ECO:0007669"/>
    <property type="project" value="UniProtKB-SubCell"/>
</dbReference>
<dbReference type="Pfam" id="PF00528">
    <property type="entry name" value="BPD_transp_1"/>
    <property type="match status" value="1"/>
</dbReference>
<feature type="transmembrane region" description="Helical" evidence="7">
    <location>
        <begin position="141"/>
        <end position="160"/>
    </location>
</feature>
<keyword evidence="6 7" id="KW-0472">Membrane</keyword>
<dbReference type="PROSITE" id="PS50928">
    <property type="entry name" value="ABC_TM1"/>
    <property type="match status" value="1"/>
</dbReference>
<accession>X1JIT8</accession>